<dbReference type="SUPFAM" id="SSF47973">
    <property type="entry name" value="Ribosomal protein S7"/>
    <property type="match status" value="1"/>
</dbReference>
<protein>
    <recommendedName>
        <fullName evidence="6">Small ribosomal subunit protein uS7</fullName>
    </recommendedName>
</protein>
<accession>A0A1F7I5P3</accession>
<evidence type="ECO:0000256" key="1">
    <source>
        <dbReference type="ARBA" id="ARBA00007151"/>
    </source>
</evidence>
<dbReference type="GO" id="GO:0003735">
    <property type="term" value="F:structural constituent of ribosome"/>
    <property type="evidence" value="ECO:0007669"/>
    <property type="project" value="InterPro"/>
</dbReference>
<gene>
    <name evidence="6" type="primary">rpsG</name>
    <name evidence="9" type="ORF">A3F03_03520</name>
</gene>
<dbReference type="AlphaFoldDB" id="A0A1F7I5P3"/>
<dbReference type="NCBIfam" id="TIGR01029">
    <property type="entry name" value="rpsG_bact"/>
    <property type="match status" value="1"/>
</dbReference>
<name>A0A1F7I5P3_9BACT</name>
<dbReference type="InterPro" id="IPR036823">
    <property type="entry name" value="Ribosomal_uS7_dom_sf"/>
</dbReference>
<dbReference type="GO" id="GO:0019843">
    <property type="term" value="F:rRNA binding"/>
    <property type="evidence" value="ECO:0007669"/>
    <property type="project" value="UniProtKB-UniRule"/>
</dbReference>
<evidence type="ECO:0000256" key="6">
    <source>
        <dbReference type="HAMAP-Rule" id="MF_00480"/>
    </source>
</evidence>
<keyword evidence="5 6" id="KW-0687">Ribonucleoprotein</keyword>
<dbReference type="CDD" id="cd14869">
    <property type="entry name" value="uS7_Bacteria"/>
    <property type="match status" value="1"/>
</dbReference>
<dbReference type="GO" id="GO:0000049">
    <property type="term" value="F:tRNA binding"/>
    <property type="evidence" value="ECO:0007669"/>
    <property type="project" value="UniProtKB-UniRule"/>
</dbReference>
<comment type="similarity">
    <text evidence="1 6 7">Belongs to the universal ribosomal protein uS7 family.</text>
</comment>
<keyword evidence="2 6" id="KW-0699">rRNA-binding</keyword>
<reference evidence="9 10" key="1">
    <citation type="journal article" date="2016" name="Nat. Commun.">
        <title>Thousands of microbial genomes shed light on interconnected biogeochemical processes in an aquifer system.</title>
        <authorList>
            <person name="Anantharaman K."/>
            <person name="Brown C.T."/>
            <person name="Hug L.A."/>
            <person name="Sharon I."/>
            <person name="Castelle C.J."/>
            <person name="Probst A.J."/>
            <person name="Thomas B.C."/>
            <person name="Singh A."/>
            <person name="Wilkins M.J."/>
            <person name="Karaoz U."/>
            <person name="Brodie E.L."/>
            <person name="Williams K.H."/>
            <person name="Hubbard S.S."/>
            <person name="Banfield J.F."/>
        </authorList>
    </citation>
    <scope>NUCLEOTIDE SEQUENCE [LARGE SCALE GENOMIC DNA]</scope>
</reference>
<dbReference type="HAMAP" id="MF_00480_B">
    <property type="entry name" value="Ribosomal_uS7_B"/>
    <property type="match status" value="1"/>
</dbReference>
<comment type="subunit">
    <text evidence="6">Part of the 30S ribosomal subunit. Contacts proteins S9 and S11.</text>
</comment>
<dbReference type="EMBL" id="MGAC01000005">
    <property type="protein sequence ID" value="OGK38670.1"/>
    <property type="molecule type" value="Genomic_DNA"/>
</dbReference>
<evidence type="ECO:0000256" key="4">
    <source>
        <dbReference type="ARBA" id="ARBA00022980"/>
    </source>
</evidence>
<evidence type="ECO:0000256" key="5">
    <source>
        <dbReference type="ARBA" id="ARBA00023274"/>
    </source>
</evidence>
<sequence>MPRHPYKKIDFKVDPIYESVEVAKLINYIMKDGKKSLVKRMVYEAMEELQKVENDALKTLYKAISNVAPVVEVKPRRLGGASYLVPAEVRKERRLYLALNWIINAAQSRANKEFHTFKDKLVAEISEAAKNQGQAVAKKAQTEKLADQNRAFSHLRW</sequence>
<feature type="domain" description="Small ribosomal subunit protein uS7" evidence="8">
    <location>
        <begin position="4"/>
        <end position="150"/>
    </location>
</feature>
<dbReference type="PIRSF" id="PIRSF002122">
    <property type="entry name" value="RPS7p_RPS7a_RPS5e_RPS7o"/>
    <property type="match status" value="1"/>
</dbReference>
<evidence type="ECO:0000256" key="2">
    <source>
        <dbReference type="ARBA" id="ARBA00022730"/>
    </source>
</evidence>
<comment type="caution">
    <text evidence="9">The sequence shown here is derived from an EMBL/GenBank/DDBJ whole genome shotgun (WGS) entry which is preliminary data.</text>
</comment>
<dbReference type="PANTHER" id="PTHR11205">
    <property type="entry name" value="RIBOSOMAL PROTEIN S7"/>
    <property type="match status" value="1"/>
</dbReference>
<organism evidence="9 10">
    <name type="scientific">Candidatus Roizmanbacteria bacterium RIFCSPHIGHO2_12_FULL_41_11</name>
    <dbReference type="NCBI Taxonomy" id="1802052"/>
    <lineage>
        <taxon>Bacteria</taxon>
        <taxon>Candidatus Roizmaniibacteriota</taxon>
    </lineage>
</organism>
<dbReference type="InterPro" id="IPR000235">
    <property type="entry name" value="Ribosomal_uS7"/>
</dbReference>
<evidence type="ECO:0000259" key="8">
    <source>
        <dbReference type="Pfam" id="PF00177"/>
    </source>
</evidence>
<evidence type="ECO:0000256" key="7">
    <source>
        <dbReference type="RuleBase" id="RU003619"/>
    </source>
</evidence>
<evidence type="ECO:0000256" key="3">
    <source>
        <dbReference type="ARBA" id="ARBA00022884"/>
    </source>
</evidence>
<dbReference type="PROSITE" id="PS00052">
    <property type="entry name" value="RIBOSOMAL_S7"/>
    <property type="match status" value="1"/>
</dbReference>
<keyword evidence="4 6" id="KW-0689">Ribosomal protein</keyword>
<dbReference type="InterPro" id="IPR023798">
    <property type="entry name" value="Ribosomal_uS7_dom"/>
</dbReference>
<dbReference type="Proteomes" id="UP000176803">
    <property type="component" value="Unassembled WGS sequence"/>
</dbReference>
<evidence type="ECO:0000313" key="10">
    <source>
        <dbReference type="Proteomes" id="UP000176803"/>
    </source>
</evidence>
<keyword evidence="6" id="KW-0820">tRNA-binding</keyword>
<evidence type="ECO:0000313" key="9">
    <source>
        <dbReference type="EMBL" id="OGK38670.1"/>
    </source>
</evidence>
<keyword evidence="3 6" id="KW-0694">RNA-binding</keyword>
<dbReference type="InterPro" id="IPR005717">
    <property type="entry name" value="Ribosomal_uS7_bac/org-type"/>
</dbReference>
<comment type="function">
    <text evidence="6">One of the primary rRNA binding proteins, it binds directly to 16S rRNA where it nucleates assembly of the head domain of the 30S subunit. Is located at the subunit interface close to the decoding center, probably blocks exit of the E-site tRNA.</text>
</comment>
<dbReference type="GO" id="GO:0006412">
    <property type="term" value="P:translation"/>
    <property type="evidence" value="ECO:0007669"/>
    <property type="project" value="UniProtKB-UniRule"/>
</dbReference>
<dbReference type="Pfam" id="PF00177">
    <property type="entry name" value="Ribosomal_S7"/>
    <property type="match status" value="1"/>
</dbReference>
<dbReference type="Gene3D" id="1.10.455.10">
    <property type="entry name" value="Ribosomal protein S7 domain"/>
    <property type="match status" value="1"/>
</dbReference>
<dbReference type="GO" id="GO:0015935">
    <property type="term" value="C:small ribosomal subunit"/>
    <property type="evidence" value="ECO:0007669"/>
    <property type="project" value="InterPro"/>
</dbReference>
<dbReference type="InterPro" id="IPR020606">
    <property type="entry name" value="Ribosomal_uS7_CS"/>
</dbReference>
<proteinExistence type="inferred from homology"/>